<keyword evidence="1" id="KW-0677">Repeat</keyword>
<dbReference type="InterPro" id="IPR044974">
    <property type="entry name" value="Disease_R_plants"/>
</dbReference>
<evidence type="ECO:0000256" key="1">
    <source>
        <dbReference type="ARBA" id="ARBA00022737"/>
    </source>
</evidence>
<accession>A0A151TB63</accession>
<dbReference type="AlphaFoldDB" id="A0A151TB63"/>
<organism evidence="3 4">
    <name type="scientific">Cajanus cajan</name>
    <name type="common">Pigeon pea</name>
    <name type="synonym">Cajanus indicus</name>
    <dbReference type="NCBI Taxonomy" id="3821"/>
    <lineage>
        <taxon>Eukaryota</taxon>
        <taxon>Viridiplantae</taxon>
        <taxon>Streptophyta</taxon>
        <taxon>Embryophyta</taxon>
        <taxon>Tracheophyta</taxon>
        <taxon>Spermatophyta</taxon>
        <taxon>Magnoliopsida</taxon>
        <taxon>eudicotyledons</taxon>
        <taxon>Gunneridae</taxon>
        <taxon>Pentapetalae</taxon>
        <taxon>rosids</taxon>
        <taxon>fabids</taxon>
        <taxon>Fabales</taxon>
        <taxon>Fabaceae</taxon>
        <taxon>Papilionoideae</taxon>
        <taxon>50 kb inversion clade</taxon>
        <taxon>NPAAA clade</taxon>
        <taxon>indigoferoid/millettioid clade</taxon>
        <taxon>Phaseoleae</taxon>
        <taxon>Cajanus</taxon>
    </lineage>
</organism>
<gene>
    <name evidence="3" type="ORF">KK1_018880</name>
</gene>
<proteinExistence type="predicted"/>
<dbReference type="Pfam" id="PF23559">
    <property type="entry name" value="WHD_DRP"/>
    <property type="match status" value="1"/>
</dbReference>
<evidence type="ECO:0000313" key="3">
    <source>
        <dbReference type="EMBL" id="KYP64288.1"/>
    </source>
</evidence>
<reference evidence="3 4" key="1">
    <citation type="journal article" date="2012" name="Nat. Biotechnol.">
        <title>Draft genome sequence of pigeonpea (Cajanus cajan), an orphan legume crop of resource-poor farmers.</title>
        <authorList>
            <person name="Varshney R.K."/>
            <person name="Chen W."/>
            <person name="Li Y."/>
            <person name="Bharti A.K."/>
            <person name="Saxena R.K."/>
            <person name="Schlueter J.A."/>
            <person name="Donoghue M.T."/>
            <person name="Azam S."/>
            <person name="Fan G."/>
            <person name="Whaley A.M."/>
            <person name="Farmer A.D."/>
            <person name="Sheridan J."/>
            <person name="Iwata A."/>
            <person name="Tuteja R."/>
            <person name="Penmetsa R.V."/>
            <person name="Wu W."/>
            <person name="Upadhyaya H.D."/>
            <person name="Yang S.P."/>
            <person name="Shah T."/>
            <person name="Saxena K.B."/>
            <person name="Michael T."/>
            <person name="McCombie W.R."/>
            <person name="Yang B."/>
            <person name="Zhang G."/>
            <person name="Yang H."/>
            <person name="Wang J."/>
            <person name="Spillane C."/>
            <person name="Cook D.R."/>
            <person name="May G.D."/>
            <person name="Xu X."/>
            <person name="Jackson S.A."/>
        </authorList>
    </citation>
    <scope>NUCLEOTIDE SEQUENCE [LARGE SCALE GENOMIC DNA]</scope>
    <source>
        <strain evidence="4">cv. Asha</strain>
    </source>
</reference>
<evidence type="ECO:0000259" key="2">
    <source>
        <dbReference type="Pfam" id="PF23559"/>
    </source>
</evidence>
<dbReference type="GO" id="GO:0043531">
    <property type="term" value="F:ADP binding"/>
    <property type="evidence" value="ECO:0007669"/>
    <property type="project" value="InterPro"/>
</dbReference>
<dbReference type="SUPFAM" id="SSF52540">
    <property type="entry name" value="P-loop containing nucleoside triphosphate hydrolases"/>
    <property type="match status" value="1"/>
</dbReference>
<keyword evidence="4" id="KW-1185">Reference proteome</keyword>
<dbReference type="Gramene" id="C.cajan_18345.t">
    <property type="protein sequence ID" value="C.cajan_18345.t"/>
    <property type="gene ID" value="C.cajan_18345"/>
</dbReference>
<protein>
    <submittedName>
        <fullName evidence="3">Disease resistance RPP13-like protein 3</fullName>
    </submittedName>
</protein>
<dbReference type="Proteomes" id="UP000075243">
    <property type="component" value="Chromosome 7"/>
</dbReference>
<dbReference type="GO" id="GO:0098542">
    <property type="term" value="P:defense response to other organism"/>
    <property type="evidence" value="ECO:0007669"/>
    <property type="project" value="TreeGrafter"/>
</dbReference>
<dbReference type="InterPro" id="IPR036388">
    <property type="entry name" value="WH-like_DNA-bd_sf"/>
</dbReference>
<dbReference type="Gene3D" id="1.10.10.10">
    <property type="entry name" value="Winged helix-like DNA-binding domain superfamily/Winged helix DNA-binding domain"/>
    <property type="match status" value="1"/>
</dbReference>
<dbReference type="STRING" id="3821.A0A151TB63"/>
<dbReference type="InterPro" id="IPR027417">
    <property type="entry name" value="P-loop_NTPase"/>
</dbReference>
<sequence>MLPTKAEDVYVDNIDRLTQKQKHTLARKIYNLKELFLSLPNCLRSSNSKCENLNEEDLKKVAQELKEKKYLIVLDDIWETKVWDEFKGAFQDDQKDYEISVKEVIQLWIAEGFIQIENPNASEELEDVGDRYLDDLVDRSLVQVAKRRSDGGVKTCQIHDLHIREYI</sequence>
<dbReference type="PANTHER" id="PTHR23155">
    <property type="entry name" value="DISEASE RESISTANCE PROTEIN RP"/>
    <property type="match status" value="1"/>
</dbReference>
<dbReference type="EMBL" id="CM003609">
    <property type="protein sequence ID" value="KYP64288.1"/>
    <property type="molecule type" value="Genomic_DNA"/>
</dbReference>
<dbReference type="InterPro" id="IPR058922">
    <property type="entry name" value="WHD_DRP"/>
</dbReference>
<evidence type="ECO:0000313" key="4">
    <source>
        <dbReference type="Proteomes" id="UP000075243"/>
    </source>
</evidence>
<dbReference type="Gene3D" id="3.40.50.300">
    <property type="entry name" value="P-loop containing nucleotide triphosphate hydrolases"/>
    <property type="match status" value="1"/>
</dbReference>
<name>A0A151TB63_CAJCA</name>
<feature type="domain" description="Disease resistance protein winged helix" evidence="2">
    <location>
        <begin position="95"/>
        <end position="161"/>
    </location>
</feature>
<dbReference type="PANTHER" id="PTHR23155:SF1193">
    <property type="entry name" value="DISEASE RESISTANCE PROTEIN RPP13-RELATED"/>
    <property type="match status" value="1"/>
</dbReference>